<proteinExistence type="predicted"/>
<evidence type="ECO:0000259" key="1">
    <source>
        <dbReference type="Pfam" id="PF01584"/>
    </source>
</evidence>
<dbReference type="KEGG" id="oxy:HCG48_14865"/>
<dbReference type="Proteomes" id="UP000500857">
    <property type="component" value="Chromosome"/>
</dbReference>
<organism evidence="2 3">
    <name type="scientific">Oxynema aestuarii AP17</name>
    <dbReference type="NCBI Taxonomy" id="2064643"/>
    <lineage>
        <taxon>Bacteria</taxon>
        <taxon>Bacillati</taxon>
        <taxon>Cyanobacteriota</taxon>
        <taxon>Cyanophyceae</taxon>
        <taxon>Oscillatoriophycideae</taxon>
        <taxon>Oscillatoriales</taxon>
        <taxon>Oscillatoriaceae</taxon>
        <taxon>Oxynema</taxon>
        <taxon>Oxynema aestuarii</taxon>
    </lineage>
</organism>
<evidence type="ECO:0000313" key="2">
    <source>
        <dbReference type="EMBL" id="QIZ71704.1"/>
    </source>
</evidence>
<dbReference type="Gene3D" id="2.40.50.180">
    <property type="entry name" value="CheA-289, Domain 4"/>
    <property type="match status" value="1"/>
</dbReference>
<accession>A0A6H1TYP1</accession>
<dbReference type="AlphaFoldDB" id="A0A6H1TYP1"/>
<sequence length="199" mass="21356">MGVPSTEYVEIRLSTQVRLGIPQDCLVEMTTLNRQQICPIPGVLPSLFGVVKQSGKLLWVLDLAQFLSDRLGVSPASCPIGESFPVAIIGERLGSAQENRRPASDASDNDLDRFNRRDLACVVAGIGATHRLDPDEIRPLTSPEFSQVLDPTQIGVLKTLFSGIAWVEAGDGGSDASRSPLALLDVGALLDALQKRQPV</sequence>
<dbReference type="Pfam" id="PF01584">
    <property type="entry name" value="CheW"/>
    <property type="match status" value="1"/>
</dbReference>
<dbReference type="RefSeq" id="WP_168569856.1">
    <property type="nucleotide sequence ID" value="NZ_CP051167.1"/>
</dbReference>
<evidence type="ECO:0000313" key="3">
    <source>
        <dbReference type="Proteomes" id="UP000500857"/>
    </source>
</evidence>
<dbReference type="GO" id="GO:0007165">
    <property type="term" value="P:signal transduction"/>
    <property type="evidence" value="ECO:0007669"/>
    <property type="project" value="InterPro"/>
</dbReference>
<keyword evidence="3" id="KW-1185">Reference proteome</keyword>
<name>A0A6H1TYP1_9CYAN</name>
<dbReference type="GO" id="GO:0006935">
    <property type="term" value="P:chemotaxis"/>
    <property type="evidence" value="ECO:0007669"/>
    <property type="project" value="InterPro"/>
</dbReference>
<reference evidence="2 3" key="1">
    <citation type="submission" date="2020-04" db="EMBL/GenBank/DDBJ databases">
        <authorList>
            <person name="Basu S."/>
            <person name="Maruthanayagam V."/>
            <person name="Chakraborty S."/>
            <person name="Pramanik A."/>
            <person name="Mukherjee J."/>
            <person name="Brink B."/>
        </authorList>
    </citation>
    <scope>NUCLEOTIDE SEQUENCE [LARGE SCALE GENOMIC DNA]</scope>
    <source>
        <strain evidence="2 3">AP17</strain>
    </source>
</reference>
<feature type="domain" description="CheW-like" evidence="1">
    <location>
        <begin position="8"/>
        <end position="140"/>
    </location>
</feature>
<dbReference type="EMBL" id="CP051167">
    <property type="protein sequence ID" value="QIZ71704.1"/>
    <property type="molecule type" value="Genomic_DNA"/>
</dbReference>
<protein>
    <recommendedName>
        <fullName evidence="1">CheW-like domain-containing protein</fullName>
    </recommendedName>
</protein>
<dbReference type="InterPro" id="IPR002545">
    <property type="entry name" value="CheW-lke_dom"/>
</dbReference>
<gene>
    <name evidence="2" type="ORF">HCG48_14865</name>
</gene>
<dbReference type="InterPro" id="IPR036061">
    <property type="entry name" value="CheW-like_dom_sf"/>
</dbReference>
<dbReference type="SUPFAM" id="SSF50341">
    <property type="entry name" value="CheW-like"/>
    <property type="match status" value="1"/>
</dbReference>